<feature type="region of interest" description="Disordered" evidence="1">
    <location>
        <begin position="1"/>
        <end position="20"/>
    </location>
</feature>
<feature type="compositionally biased region" description="Basic residues" evidence="1">
    <location>
        <begin position="1"/>
        <end position="11"/>
    </location>
</feature>
<sequence length="308" mass="35880">MSVISMRRKRKNVEEPLPTGGDPLAKTIYRQETIKRWKLKKLQNKSSVSVVEAVQMEINNFQDPVVNEFVNVHDESNYQRPTETIVSEVVDVGRELSRHATLEKWKIKKKKQLDTQPYVPMLQTQASAVTQHSRLENINPFVVSNLYDHLAETINKRLEEYPRMTESLVTKILIVLQQNPYEKFLKRLKDMPNLETYEIVLETLPNVDQRVFNQPQVSQVAALWVEGEDNGELGTRDIIVHSHSGHSHQISYYFGFYDPLQYPIPFPLGEKRVPIRNISRNNSTLPEQFILRPDLANNFEEMLDMEHS</sequence>
<feature type="non-terminal residue" evidence="2">
    <location>
        <position position="308"/>
    </location>
</feature>
<proteinExistence type="predicted"/>
<dbReference type="PANTHER" id="PTHR45786">
    <property type="entry name" value="DNA BINDING PROTEIN-LIKE"/>
    <property type="match status" value="1"/>
</dbReference>
<accession>A0A5A7PGC1</accession>
<evidence type="ECO:0000313" key="3">
    <source>
        <dbReference type="Proteomes" id="UP000325081"/>
    </source>
</evidence>
<dbReference type="EMBL" id="BKCP01004517">
    <property type="protein sequence ID" value="GER31933.1"/>
    <property type="molecule type" value="Genomic_DNA"/>
</dbReference>
<comment type="caution">
    <text evidence="2">The sequence shown here is derived from an EMBL/GenBank/DDBJ whole genome shotgun (WGS) entry which is preliminary data.</text>
</comment>
<reference evidence="3" key="1">
    <citation type="journal article" date="2019" name="Curr. Biol.">
        <title>Genome Sequence of Striga asiatica Provides Insight into the Evolution of Plant Parasitism.</title>
        <authorList>
            <person name="Yoshida S."/>
            <person name="Kim S."/>
            <person name="Wafula E.K."/>
            <person name="Tanskanen J."/>
            <person name="Kim Y.M."/>
            <person name="Honaas L."/>
            <person name="Yang Z."/>
            <person name="Spallek T."/>
            <person name="Conn C.E."/>
            <person name="Ichihashi Y."/>
            <person name="Cheong K."/>
            <person name="Cui S."/>
            <person name="Der J.P."/>
            <person name="Gundlach H."/>
            <person name="Jiao Y."/>
            <person name="Hori C."/>
            <person name="Ishida J.K."/>
            <person name="Kasahara H."/>
            <person name="Kiba T."/>
            <person name="Kim M.S."/>
            <person name="Koo N."/>
            <person name="Laohavisit A."/>
            <person name="Lee Y.H."/>
            <person name="Lumba S."/>
            <person name="McCourt P."/>
            <person name="Mortimer J.C."/>
            <person name="Mutuku J.M."/>
            <person name="Nomura T."/>
            <person name="Sasaki-Sekimoto Y."/>
            <person name="Seto Y."/>
            <person name="Wang Y."/>
            <person name="Wakatake T."/>
            <person name="Sakakibara H."/>
            <person name="Demura T."/>
            <person name="Yamaguchi S."/>
            <person name="Yoneyama K."/>
            <person name="Manabe R.I."/>
            <person name="Nelson D.C."/>
            <person name="Schulman A.H."/>
            <person name="Timko M.P."/>
            <person name="dePamphilis C.W."/>
            <person name="Choi D."/>
            <person name="Shirasu K."/>
        </authorList>
    </citation>
    <scope>NUCLEOTIDE SEQUENCE [LARGE SCALE GENOMIC DNA]</scope>
    <source>
        <strain evidence="3">cv. UVA1</strain>
    </source>
</reference>
<keyword evidence="2" id="KW-0675">Receptor</keyword>
<keyword evidence="3" id="KW-1185">Reference proteome</keyword>
<dbReference type="AlphaFoldDB" id="A0A5A7PGC1"/>
<organism evidence="2 3">
    <name type="scientific">Striga asiatica</name>
    <name type="common">Asiatic witchweed</name>
    <name type="synonym">Buchnera asiatica</name>
    <dbReference type="NCBI Taxonomy" id="4170"/>
    <lineage>
        <taxon>Eukaryota</taxon>
        <taxon>Viridiplantae</taxon>
        <taxon>Streptophyta</taxon>
        <taxon>Embryophyta</taxon>
        <taxon>Tracheophyta</taxon>
        <taxon>Spermatophyta</taxon>
        <taxon>Magnoliopsida</taxon>
        <taxon>eudicotyledons</taxon>
        <taxon>Gunneridae</taxon>
        <taxon>Pentapetalae</taxon>
        <taxon>asterids</taxon>
        <taxon>lamiids</taxon>
        <taxon>Lamiales</taxon>
        <taxon>Orobanchaceae</taxon>
        <taxon>Buchnereae</taxon>
        <taxon>Striga</taxon>
    </lineage>
</organism>
<dbReference type="PANTHER" id="PTHR45786:SF75">
    <property type="entry name" value="ATP-DEPENDENT DNA HELICASE"/>
    <property type="match status" value="1"/>
</dbReference>
<gene>
    <name evidence="2" type="ORF">STAS_07984</name>
</gene>
<dbReference type="Proteomes" id="UP000325081">
    <property type="component" value="Unassembled WGS sequence"/>
</dbReference>
<evidence type="ECO:0000256" key="1">
    <source>
        <dbReference type="SAM" id="MobiDB-lite"/>
    </source>
</evidence>
<evidence type="ECO:0000313" key="2">
    <source>
        <dbReference type="EMBL" id="GER31933.1"/>
    </source>
</evidence>
<dbReference type="OrthoDB" id="1639296at2759"/>
<name>A0A5A7PGC1_STRAF</name>
<protein>
    <submittedName>
        <fullName evidence="2">Glutamate receptor ionotropic</fullName>
    </submittedName>
</protein>